<organism evidence="3 4">
    <name type="scientific">Novosphingobium marinum</name>
    <dbReference type="NCBI Taxonomy" id="1514948"/>
    <lineage>
        <taxon>Bacteria</taxon>
        <taxon>Pseudomonadati</taxon>
        <taxon>Pseudomonadota</taxon>
        <taxon>Alphaproteobacteria</taxon>
        <taxon>Sphingomonadales</taxon>
        <taxon>Sphingomonadaceae</taxon>
        <taxon>Novosphingobium</taxon>
    </lineage>
</organism>
<evidence type="ECO:0000313" key="3">
    <source>
        <dbReference type="EMBL" id="NYH93887.1"/>
    </source>
</evidence>
<dbReference type="InterPro" id="IPR032466">
    <property type="entry name" value="Metal_Hydrolase"/>
</dbReference>
<dbReference type="PANTHER" id="PTHR11647:SF1">
    <property type="entry name" value="COLLAPSIN RESPONSE MEDIATOR PROTEIN"/>
    <property type="match status" value="1"/>
</dbReference>
<dbReference type="EMBL" id="JACBZF010000001">
    <property type="protein sequence ID" value="NYH93887.1"/>
    <property type="molecule type" value="Genomic_DNA"/>
</dbReference>
<protein>
    <submittedName>
        <fullName evidence="3">N-acyl-D-aspartate/D-glutamate deacylase</fullName>
    </submittedName>
</protein>
<dbReference type="Gene3D" id="3.20.20.140">
    <property type="entry name" value="Metal-dependent hydrolases"/>
    <property type="match status" value="2"/>
</dbReference>
<dbReference type="Gene3D" id="2.30.40.10">
    <property type="entry name" value="Urease, subunit C, domain 1"/>
    <property type="match status" value="1"/>
</dbReference>
<dbReference type="InterPro" id="IPR013108">
    <property type="entry name" value="Amidohydro_3"/>
</dbReference>
<dbReference type="PANTHER" id="PTHR11647">
    <property type="entry name" value="HYDRANTOINASE/DIHYDROPYRIMIDINASE FAMILY MEMBER"/>
    <property type="match status" value="1"/>
</dbReference>
<evidence type="ECO:0000313" key="4">
    <source>
        <dbReference type="Proteomes" id="UP000522081"/>
    </source>
</evidence>
<keyword evidence="4" id="KW-1185">Reference proteome</keyword>
<dbReference type="SUPFAM" id="SSF51556">
    <property type="entry name" value="Metallo-dependent hydrolases"/>
    <property type="match status" value="1"/>
</dbReference>
<reference evidence="3 4" key="1">
    <citation type="submission" date="2020-07" db="EMBL/GenBank/DDBJ databases">
        <title>Genomic Encyclopedia of Type Strains, Phase IV (KMG-IV): sequencing the most valuable type-strain genomes for metagenomic binning, comparative biology and taxonomic classification.</title>
        <authorList>
            <person name="Goeker M."/>
        </authorList>
    </citation>
    <scope>NUCLEOTIDE SEQUENCE [LARGE SCALE GENOMIC DNA]</scope>
    <source>
        <strain evidence="3 4">DSM 29043</strain>
    </source>
</reference>
<dbReference type="GO" id="GO:0016812">
    <property type="term" value="F:hydrolase activity, acting on carbon-nitrogen (but not peptide) bonds, in cyclic amides"/>
    <property type="evidence" value="ECO:0007669"/>
    <property type="project" value="TreeGrafter"/>
</dbReference>
<dbReference type="InterPro" id="IPR050378">
    <property type="entry name" value="Metallo-dep_Hydrolases_sf"/>
</dbReference>
<dbReference type="InterPro" id="IPR011059">
    <property type="entry name" value="Metal-dep_hydrolase_composite"/>
</dbReference>
<feature type="region of interest" description="Disordered" evidence="1">
    <location>
        <begin position="554"/>
        <end position="583"/>
    </location>
</feature>
<sequence>MHDIVIRGGTVVDGTGEAGRTADIAIAGDTIVEVGRVSAPGRREIDADGLLVTPGWVDIHTHYDGQATWDAFLDPSWSSGVTTAMMGNCGVGFAPVRPGSHDRLIELMDGVEEIPGSALHEGLAWNWQSFPEYLDVIDSMPRTFDVAALLPHGPLRVYVLGDAVDGDVPPTPGQIAEMARYVDEAMRAGAFGLSSTRTPVHRTASGGMTPDYGADADELLALSRVVAAHGGYMEFAPDGVVGEDVEAIKSEMKLYDRLVRETGVDVQMLVLRPGLNPEYWREQLAWIEGINEGGRSRAFAQVSGRSIGSLLSFFGTHPFMERPTFRRLKAALEREALLAELARPEVKATILAESDPEGTFGHFLNQHWGRCYDIGEEGDYEPDESRNMVTLAGRLGTTPQSATYDVMLENSRHPTLLLAINNYDHTGLENFKELMLRPGSILGASDAGAHVMTICDGSLNTFMLTHWARDRTRGETLPVERVVNMMTQRTAFAAGIHDRGVLRPGLRADVNLIDFDNLRLSSPEVVDDLPDNASRLLQQVTGYRATIVGGTVTREDDAGTGALPGRLLRKNRTNEARPGARAA</sequence>
<name>A0A7Y9XSW0_9SPHN</name>
<evidence type="ECO:0000256" key="1">
    <source>
        <dbReference type="SAM" id="MobiDB-lite"/>
    </source>
</evidence>
<dbReference type="AlphaFoldDB" id="A0A7Y9XSW0"/>
<dbReference type="Proteomes" id="UP000522081">
    <property type="component" value="Unassembled WGS sequence"/>
</dbReference>
<dbReference type="GO" id="GO:0005829">
    <property type="term" value="C:cytosol"/>
    <property type="evidence" value="ECO:0007669"/>
    <property type="project" value="TreeGrafter"/>
</dbReference>
<feature type="domain" description="Amidohydrolase 3" evidence="2">
    <location>
        <begin position="43"/>
        <end position="553"/>
    </location>
</feature>
<comment type="caution">
    <text evidence="3">The sequence shown here is derived from an EMBL/GenBank/DDBJ whole genome shotgun (WGS) entry which is preliminary data.</text>
</comment>
<dbReference type="Pfam" id="PF07969">
    <property type="entry name" value="Amidohydro_3"/>
    <property type="match status" value="1"/>
</dbReference>
<dbReference type="RefSeq" id="WP_179405853.1">
    <property type="nucleotide sequence ID" value="NZ_BMGF01000001.1"/>
</dbReference>
<accession>A0A7Y9XSW0</accession>
<proteinExistence type="predicted"/>
<evidence type="ECO:0000259" key="2">
    <source>
        <dbReference type="Pfam" id="PF07969"/>
    </source>
</evidence>
<gene>
    <name evidence="3" type="ORF">FHS75_000192</name>
</gene>
<dbReference type="SUPFAM" id="SSF51338">
    <property type="entry name" value="Composite domain of metallo-dependent hydrolases"/>
    <property type="match status" value="1"/>
</dbReference>